<evidence type="ECO:0000256" key="16">
    <source>
        <dbReference type="RuleBase" id="RU004516"/>
    </source>
</evidence>
<dbReference type="NCBIfam" id="TIGR01122">
    <property type="entry name" value="ilvE_I"/>
    <property type="match status" value="1"/>
</dbReference>
<comment type="catalytic activity">
    <reaction evidence="13 17">
        <text>L-isoleucine + 2-oxoglutarate = (S)-3-methyl-2-oxopentanoate + L-glutamate</text>
        <dbReference type="Rhea" id="RHEA:24801"/>
        <dbReference type="ChEBI" id="CHEBI:16810"/>
        <dbReference type="ChEBI" id="CHEBI:29985"/>
        <dbReference type="ChEBI" id="CHEBI:35146"/>
        <dbReference type="ChEBI" id="CHEBI:58045"/>
        <dbReference type="EC" id="2.6.1.42"/>
    </reaction>
</comment>
<comment type="pathway">
    <text evidence="3 17">Amino-acid biosynthesis; L-isoleucine biosynthesis; L-isoleucine from 2-oxobutanoate: step 4/4.</text>
</comment>
<comment type="catalytic activity">
    <reaction evidence="14 17">
        <text>L-leucine + 2-oxoglutarate = 4-methyl-2-oxopentanoate + L-glutamate</text>
        <dbReference type="Rhea" id="RHEA:18321"/>
        <dbReference type="ChEBI" id="CHEBI:16810"/>
        <dbReference type="ChEBI" id="CHEBI:17865"/>
        <dbReference type="ChEBI" id="CHEBI:29985"/>
        <dbReference type="ChEBI" id="CHEBI:57427"/>
        <dbReference type="EC" id="2.6.1.42"/>
    </reaction>
</comment>
<dbReference type="InterPro" id="IPR036038">
    <property type="entry name" value="Aminotransferase-like"/>
</dbReference>
<comment type="similarity">
    <text evidence="6 15">Belongs to the class-IV pyridoxal-phosphate-dependent aminotransferase family.</text>
</comment>
<accession>A0A9D7SVB1</accession>
<dbReference type="Proteomes" id="UP000808337">
    <property type="component" value="Unassembled WGS sequence"/>
</dbReference>
<evidence type="ECO:0000256" key="3">
    <source>
        <dbReference type="ARBA" id="ARBA00004824"/>
    </source>
</evidence>
<dbReference type="PANTHER" id="PTHR42743">
    <property type="entry name" value="AMINO-ACID AMINOTRANSFERASE"/>
    <property type="match status" value="1"/>
</dbReference>
<reference evidence="18 19" key="1">
    <citation type="submission" date="2020-10" db="EMBL/GenBank/DDBJ databases">
        <title>Connecting structure to function with the recovery of over 1000 high-quality activated sludge metagenome-assembled genomes encoding full-length rRNA genes using long-read sequencing.</title>
        <authorList>
            <person name="Singleton C.M."/>
            <person name="Petriglieri F."/>
            <person name="Kristensen J.M."/>
            <person name="Kirkegaard R.H."/>
            <person name="Michaelsen T.Y."/>
            <person name="Andersen M.H."/>
            <person name="Karst S.M."/>
            <person name="Dueholm M.S."/>
            <person name="Nielsen P.H."/>
            <person name="Albertsen M."/>
        </authorList>
    </citation>
    <scope>NUCLEOTIDE SEQUENCE [LARGE SCALE GENOMIC DNA]</scope>
    <source>
        <strain evidence="18">Ribe_18-Q3-R11-54_MAXAC.273</strain>
    </source>
</reference>
<dbReference type="PANTHER" id="PTHR42743:SF11">
    <property type="entry name" value="AMINODEOXYCHORISMATE LYASE"/>
    <property type="match status" value="1"/>
</dbReference>
<evidence type="ECO:0000256" key="14">
    <source>
        <dbReference type="ARBA" id="ARBA00049229"/>
    </source>
</evidence>
<keyword evidence="10 16" id="KW-0663">Pyridoxal phosphate</keyword>
<evidence type="ECO:0000256" key="10">
    <source>
        <dbReference type="ARBA" id="ARBA00022898"/>
    </source>
</evidence>
<sequence length="301" mass="34379">MYFDDHTIIYQDGKWVKASDGHISVYSQVLHYGTGVFEGIRSYAIDGQPRMFRSEEHFKRLIYSSNAIGLSFHKTVLELKQITYDLMRRNNMVEAYIRPFVYSDPMMSLSYSEAAHIGICAWPWRKLHGEKLTRLYISSYCRPHPRSCKIEAKVSGHYVNSILAATDARAKGYDDALQLDVDGYVAECSGANFFMEKDGVLYTSPPGHILPGITRDSILQICRRLGIPVKQKRFLPKELFEADGAFMVGTAAEVSGVQSIDDKPFAKKWTSTFGYTLQKEYEKATRQDIKWEEMNQEMDTG</sequence>
<dbReference type="Gene3D" id="3.20.10.10">
    <property type="entry name" value="D-amino Acid Aminotransferase, subunit A, domain 2"/>
    <property type="match status" value="1"/>
</dbReference>
<dbReference type="EMBL" id="JADKGY010000006">
    <property type="protein sequence ID" value="MBK9982761.1"/>
    <property type="molecule type" value="Genomic_DNA"/>
</dbReference>
<dbReference type="PROSITE" id="PS00770">
    <property type="entry name" value="AA_TRANSFER_CLASS_4"/>
    <property type="match status" value="1"/>
</dbReference>
<dbReference type="InterPro" id="IPR043131">
    <property type="entry name" value="BCAT-like_N"/>
</dbReference>
<evidence type="ECO:0000256" key="4">
    <source>
        <dbReference type="ARBA" id="ARBA00004931"/>
    </source>
</evidence>
<dbReference type="InterPro" id="IPR050571">
    <property type="entry name" value="Class-IV_PLP-Dep_Aminotrnsfr"/>
</dbReference>
<evidence type="ECO:0000256" key="9">
    <source>
        <dbReference type="ARBA" id="ARBA00022679"/>
    </source>
</evidence>
<protein>
    <recommendedName>
        <fullName evidence="17">Branched-chain-amino-acid aminotransferase</fullName>
        <shortName evidence="17">BCAT</shortName>
        <ecNumber evidence="17">2.6.1.42</ecNumber>
    </recommendedName>
</protein>
<dbReference type="InterPro" id="IPR005785">
    <property type="entry name" value="B_amino_transI"/>
</dbReference>
<dbReference type="Pfam" id="PF01063">
    <property type="entry name" value="Aminotran_4"/>
    <property type="match status" value="1"/>
</dbReference>
<comment type="pathway">
    <text evidence="5 17">Amino-acid biosynthesis; L-leucine biosynthesis; L-leucine from 3-methyl-2-oxobutanoate: step 4/4.</text>
</comment>
<dbReference type="InterPro" id="IPR043132">
    <property type="entry name" value="BCAT-like_C"/>
</dbReference>
<dbReference type="SUPFAM" id="SSF56752">
    <property type="entry name" value="D-aminoacid aminotransferase-like PLP-dependent enzymes"/>
    <property type="match status" value="1"/>
</dbReference>
<evidence type="ECO:0000256" key="6">
    <source>
        <dbReference type="ARBA" id="ARBA00009320"/>
    </source>
</evidence>
<keyword evidence="11 17" id="KW-0100">Branched-chain amino acid biosynthesis</keyword>
<evidence type="ECO:0000313" key="19">
    <source>
        <dbReference type="Proteomes" id="UP000808337"/>
    </source>
</evidence>
<name>A0A9D7SVB1_9BACT</name>
<dbReference type="GO" id="GO:0004084">
    <property type="term" value="F:branched-chain-amino-acid transaminase activity"/>
    <property type="evidence" value="ECO:0007669"/>
    <property type="project" value="UniProtKB-EC"/>
</dbReference>
<evidence type="ECO:0000256" key="11">
    <source>
        <dbReference type="ARBA" id="ARBA00023304"/>
    </source>
</evidence>
<evidence type="ECO:0000256" key="7">
    <source>
        <dbReference type="ARBA" id="ARBA00022576"/>
    </source>
</evidence>
<dbReference type="FunFam" id="3.20.10.10:FF:000002">
    <property type="entry name" value="D-alanine aminotransferase"/>
    <property type="match status" value="1"/>
</dbReference>
<comment type="caution">
    <text evidence="18">The sequence shown here is derived from an EMBL/GenBank/DDBJ whole genome shotgun (WGS) entry which is preliminary data.</text>
</comment>
<comment type="pathway">
    <text evidence="4 17">Amino-acid biosynthesis; L-valine biosynthesis; L-valine from pyruvate: step 4/4.</text>
</comment>
<keyword evidence="9 17" id="KW-0808">Transferase</keyword>
<dbReference type="EC" id="2.6.1.42" evidence="17"/>
<dbReference type="Gene3D" id="3.30.470.10">
    <property type="match status" value="1"/>
</dbReference>
<evidence type="ECO:0000256" key="12">
    <source>
        <dbReference type="ARBA" id="ARBA00048212"/>
    </source>
</evidence>
<comment type="catalytic activity">
    <reaction evidence="12 17">
        <text>L-valine + 2-oxoglutarate = 3-methyl-2-oxobutanoate + L-glutamate</text>
        <dbReference type="Rhea" id="RHEA:24813"/>
        <dbReference type="ChEBI" id="CHEBI:11851"/>
        <dbReference type="ChEBI" id="CHEBI:16810"/>
        <dbReference type="ChEBI" id="CHEBI:29985"/>
        <dbReference type="ChEBI" id="CHEBI:57762"/>
        <dbReference type="EC" id="2.6.1.42"/>
    </reaction>
</comment>
<gene>
    <name evidence="17 18" type="primary">ilvE</name>
    <name evidence="18" type="ORF">IPP15_10110</name>
</gene>
<evidence type="ECO:0000256" key="8">
    <source>
        <dbReference type="ARBA" id="ARBA00022605"/>
    </source>
</evidence>
<dbReference type="GO" id="GO:0008652">
    <property type="term" value="P:amino acid biosynthetic process"/>
    <property type="evidence" value="ECO:0007669"/>
    <property type="project" value="UniProtKB-KW"/>
</dbReference>
<proteinExistence type="inferred from homology"/>
<evidence type="ECO:0000256" key="15">
    <source>
        <dbReference type="RuleBase" id="RU004106"/>
    </source>
</evidence>
<dbReference type="InterPro" id="IPR001544">
    <property type="entry name" value="Aminotrans_IV"/>
</dbReference>
<evidence type="ECO:0000256" key="2">
    <source>
        <dbReference type="ARBA" id="ARBA00003109"/>
    </source>
</evidence>
<keyword evidence="7 17" id="KW-0032">Aminotransferase</keyword>
<dbReference type="GO" id="GO:0009082">
    <property type="term" value="P:branched-chain amino acid biosynthetic process"/>
    <property type="evidence" value="ECO:0007669"/>
    <property type="project" value="UniProtKB-KW"/>
</dbReference>
<evidence type="ECO:0000256" key="5">
    <source>
        <dbReference type="ARBA" id="ARBA00005072"/>
    </source>
</evidence>
<keyword evidence="8 17" id="KW-0028">Amino-acid biosynthesis</keyword>
<evidence type="ECO:0000256" key="13">
    <source>
        <dbReference type="ARBA" id="ARBA00048798"/>
    </source>
</evidence>
<comment type="cofactor">
    <cofactor evidence="1 16">
        <name>pyridoxal 5'-phosphate</name>
        <dbReference type="ChEBI" id="CHEBI:597326"/>
    </cofactor>
</comment>
<dbReference type="AlphaFoldDB" id="A0A9D7SVB1"/>
<evidence type="ECO:0000313" key="18">
    <source>
        <dbReference type="EMBL" id="MBK9982761.1"/>
    </source>
</evidence>
<evidence type="ECO:0000256" key="1">
    <source>
        <dbReference type="ARBA" id="ARBA00001933"/>
    </source>
</evidence>
<organism evidence="18 19">
    <name type="scientific">Candidatus Opimibacter skivensis</name>
    <dbReference type="NCBI Taxonomy" id="2982028"/>
    <lineage>
        <taxon>Bacteria</taxon>
        <taxon>Pseudomonadati</taxon>
        <taxon>Bacteroidota</taxon>
        <taxon>Saprospiria</taxon>
        <taxon>Saprospirales</taxon>
        <taxon>Saprospiraceae</taxon>
        <taxon>Candidatus Opimibacter</taxon>
    </lineage>
</organism>
<comment type="function">
    <text evidence="2 17">Acts on leucine, isoleucine and valine.</text>
</comment>
<evidence type="ECO:0000256" key="17">
    <source>
        <dbReference type="RuleBase" id="RU364094"/>
    </source>
</evidence>
<dbReference type="InterPro" id="IPR018300">
    <property type="entry name" value="Aminotrans_IV_CS"/>
</dbReference>